<feature type="domain" description="Peripheral subunit-binding (PSBD)" evidence="8">
    <location>
        <begin position="161"/>
        <end position="198"/>
    </location>
</feature>
<evidence type="ECO:0000256" key="2">
    <source>
        <dbReference type="ARBA" id="ARBA00022823"/>
    </source>
</evidence>
<evidence type="ECO:0000259" key="8">
    <source>
        <dbReference type="PROSITE" id="PS51826"/>
    </source>
</evidence>
<gene>
    <name evidence="9" type="ORF">HKI87_04g28800</name>
</gene>
<feature type="compositionally biased region" description="Pro residues" evidence="5">
    <location>
        <begin position="200"/>
        <end position="213"/>
    </location>
</feature>
<dbReference type="Gene3D" id="2.40.50.100">
    <property type="match status" value="1"/>
</dbReference>
<dbReference type="GO" id="GO:0006086">
    <property type="term" value="P:pyruvate decarboxylation to acetyl-CoA"/>
    <property type="evidence" value="ECO:0007669"/>
    <property type="project" value="InterPro"/>
</dbReference>
<feature type="region of interest" description="Disordered" evidence="5">
    <location>
        <begin position="176"/>
        <end position="227"/>
    </location>
</feature>
<dbReference type="Gene3D" id="4.10.320.10">
    <property type="entry name" value="E3-binding domain"/>
    <property type="match status" value="1"/>
</dbReference>
<dbReference type="EMBL" id="CP151504">
    <property type="protein sequence ID" value="WZN61345.1"/>
    <property type="molecule type" value="Genomic_DNA"/>
</dbReference>
<dbReference type="InterPro" id="IPR023213">
    <property type="entry name" value="CAT-like_dom_sf"/>
</dbReference>
<feature type="region of interest" description="Disordered" evidence="5">
    <location>
        <begin position="130"/>
        <end position="161"/>
    </location>
</feature>
<feature type="signal peptide" evidence="6">
    <location>
        <begin position="1"/>
        <end position="15"/>
    </location>
</feature>
<feature type="domain" description="Lipoyl-binding" evidence="7">
    <location>
        <begin position="37"/>
        <end position="113"/>
    </location>
</feature>
<dbReference type="SUPFAM" id="SSF47005">
    <property type="entry name" value="Peripheral subunit-binding domain of 2-oxo acid dehydrogenase complex"/>
    <property type="match status" value="1"/>
</dbReference>
<dbReference type="PROSITE" id="PS51826">
    <property type="entry name" value="PSBD"/>
    <property type="match status" value="1"/>
</dbReference>
<dbReference type="FunFam" id="2.40.50.100:FF:000010">
    <property type="entry name" value="Acetyltransferase component of pyruvate dehydrogenase complex"/>
    <property type="match status" value="1"/>
</dbReference>
<evidence type="ECO:0000313" key="9">
    <source>
        <dbReference type="EMBL" id="WZN61345.1"/>
    </source>
</evidence>
<keyword evidence="2 4" id="KW-0450">Lipoyl</keyword>
<dbReference type="InterPro" id="IPR000089">
    <property type="entry name" value="Biotin_lipoyl"/>
</dbReference>
<dbReference type="InterPro" id="IPR001078">
    <property type="entry name" value="2-oxoacid_DH_actylTfrase"/>
</dbReference>
<dbReference type="Pfam" id="PF00364">
    <property type="entry name" value="Biotin_lipoyl"/>
    <property type="match status" value="1"/>
</dbReference>
<dbReference type="InterPro" id="IPR004167">
    <property type="entry name" value="PSBD"/>
</dbReference>
<evidence type="ECO:0000256" key="4">
    <source>
        <dbReference type="RuleBase" id="RU003423"/>
    </source>
</evidence>
<dbReference type="AlphaFoldDB" id="A0AAX4P4L5"/>
<dbReference type="InterPro" id="IPR011053">
    <property type="entry name" value="Single_hybrid_motif"/>
</dbReference>
<dbReference type="EC" id="2.3.1.-" evidence="4"/>
<dbReference type="Gene3D" id="3.30.559.10">
    <property type="entry name" value="Chloramphenicol acetyltransferase-like domain"/>
    <property type="match status" value="1"/>
</dbReference>
<evidence type="ECO:0000256" key="3">
    <source>
        <dbReference type="ARBA" id="ARBA00022946"/>
    </source>
</evidence>
<evidence type="ECO:0000313" key="10">
    <source>
        <dbReference type="Proteomes" id="UP001472866"/>
    </source>
</evidence>
<proteinExistence type="inferred from homology"/>
<feature type="chain" id="PRO_5043746853" description="Dihydrolipoamide acetyltransferase component of pyruvate dehydrogenase complex" evidence="6">
    <location>
        <begin position="16"/>
        <end position="453"/>
    </location>
</feature>
<feature type="compositionally biased region" description="Low complexity" evidence="5">
    <location>
        <begin position="144"/>
        <end position="160"/>
    </location>
</feature>
<protein>
    <recommendedName>
        <fullName evidence="4">Dihydrolipoamide acetyltransferase component of pyruvate dehydrogenase complex</fullName>
        <ecNumber evidence="4">2.3.1.-</ecNumber>
    </recommendedName>
</protein>
<comment type="cofactor">
    <cofactor evidence="4">
        <name>(R)-lipoate</name>
        <dbReference type="ChEBI" id="CHEBI:83088"/>
    </cofactor>
</comment>
<comment type="similarity">
    <text evidence="1 4">Belongs to the 2-oxoacid dehydrogenase family.</text>
</comment>
<dbReference type="Pfam" id="PF02817">
    <property type="entry name" value="E3_binding"/>
    <property type="match status" value="1"/>
</dbReference>
<keyword evidence="3" id="KW-0809">Transit peptide</keyword>
<keyword evidence="9" id="KW-0670">Pyruvate</keyword>
<dbReference type="GO" id="GO:0016746">
    <property type="term" value="F:acyltransferase activity"/>
    <property type="evidence" value="ECO:0007669"/>
    <property type="project" value="UniProtKB-KW"/>
</dbReference>
<dbReference type="InterPro" id="IPR003016">
    <property type="entry name" value="2-oxoA_DH_lipoyl-BS"/>
</dbReference>
<dbReference type="Pfam" id="PF00198">
    <property type="entry name" value="2-oxoacid_dh"/>
    <property type="match status" value="1"/>
</dbReference>
<dbReference type="CDD" id="cd06849">
    <property type="entry name" value="lipoyl_domain"/>
    <property type="match status" value="1"/>
</dbReference>
<dbReference type="PROSITE" id="PS50968">
    <property type="entry name" value="BIOTINYL_LIPOYL"/>
    <property type="match status" value="1"/>
</dbReference>
<dbReference type="Proteomes" id="UP001472866">
    <property type="component" value="Chromosome 04"/>
</dbReference>
<dbReference type="SUPFAM" id="SSF52777">
    <property type="entry name" value="CoA-dependent acyltransferases"/>
    <property type="match status" value="1"/>
</dbReference>
<keyword evidence="10" id="KW-1185">Reference proteome</keyword>
<dbReference type="PANTHER" id="PTHR23151:SF90">
    <property type="entry name" value="DIHYDROLIPOYLLYSINE-RESIDUE ACETYLTRANSFERASE COMPONENT OF PYRUVATE DEHYDROGENASE COMPLEX, MITOCHONDRIAL-RELATED"/>
    <property type="match status" value="1"/>
</dbReference>
<dbReference type="GO" id="GO:0005739">
    <property type="term" value="C:mitochondrion"/>
    <property type="evidence" value="ECO:0007669"/>
    <property type="project" value="TreeGrafter"/>
</dbReference>
<keyword evidence="6" id="KW-0732">Signal</keyword>
<evidence type="ECO:0000256" key="6">
    <source>
        <dbReference type="SAM" id="SignalP"/>
    </source>
</evidence>
<sequence>MLSFRLSLGLRRLAGAPCAAIAALDVPSRALSSWPPHYTLTMPSLSPTMEKGNLSKWTKSEGDEVAAGDVVAEIETDKASMEMDSQEEGFLAKILVPGGTSDIIVGTPIAILAEEQEDVAKFAQYAAADTGAPESSESRSEGQAASTSSSSGTAPGPKASRVGPAVLRLARQLNVDPASVSGTGPDGMVVKGDLLGSPPSASPLPSKPAPSTPAPAASDDAAADDHEDVPHTTIRRIIAKGLLDSKLGFPHQYATIDVELDPLLKFRKELKELGVVASVNDFVVKAVAVALRENLNMNSFWDESAGEARRSDSVDIAVAVATDGGLITPVVYGADGKKVAEINEEVKDLAARARANKLKPHEFQGGTFTISNLGMFGIKEFSAIINPYGTQGAIMAVGGGQERTVMEEDGSLGSVTVMTCQVSLDGRAFGGQEVGAFLKTFARKLENPSSLLM</sequence>
<keyword evidence="4" id="KW-0012">Acyltransferase</keyword>
<dbReference type="PANTHER" id="PTHR23151">
    <property type="entry name" value="DIHYDROLIPOAMIDE ACETYL/SUCCINYL-TRANSFERASE-RELATED"/>
    <property type="match status" value="1"/>
</dbReference>
<accession>A0AAX4P4L5</accession>
<evidence type="ECO:0000256" key="5">
    <source>
        <dbReference type="SAM" id="MobiDB-lite"/>
    </source>
</evidence>
<dbReference type="PROSITE" id="PS00189">
    <property type="entry name" value="LIPOYL"/>
    <property type="match status" value="1"/>
</dbReference>
<dbReference type="GO" id="GO:0045254">
    <property type="term" value="C:pyruvate dehydrogenase complex"/>
    <property type="evidence" value="ECO:0007669"/>
    <property type="project" value="InterPro"/>
</dbReference>
<dbReference type="SUPFAM" id="SSF51230">
    <property type="entry name" value="Single hybrid motif"/>
    <property type="match status" value="1"/>
</dbReference>
<keyword evidence="4" id="KW-0808">Transferase</keyword>
<name>A0AAX4P4L5_9CHLO</name>
<evidence type="ECO:0000259" key="7">
    <source>
        <dbReference type="PROSITE" id="PS50968"/>
    </source>
</evidence>
<dbReference type="InterPro" id="IPR036625">
    <property type="entry name" value="E3-bd_dom_sf"/>
</dbReference>
<evidence type="ECO:0000256" key="1">
    <source>
        <dbReference type="ARBA" id="ARBA00007317"/>
    </source>
</evidence>
<organism evidence="9 10">
    <name type="scientific">Chloropicon roscoffensis</name>
    <dbReference type="NCBI Taxonomy" id="1461544"/>
    <lineage>
        <taxon>Eukaryota</taxon>
        <taxon>Viridiplantae</taxon>
        <taxon>Chlorophyta</taxon>
        <taxon>Chloropicophyceae</taxon>
        <taxon>Chloropicales</taxon>
        <taxon>Chloropicaceae</taxon>
        <taxon>Chloropicon</taxon>
    </lineage>
</organism>
<reference evidence="9 10" key="1">
    <citation type="submission" date="2024-03" db="EMBL/GenBank/DDBJ databases">
        <title>Complete genome sequence of the green alga Chloropicon roscoffensis RCC1871.</title>
        <authorList>
            <person name="Lemieux C."/>
            <person name="Pombert J.-F."/>
            <person name="Otis C."/>
            <person name="Turmel M."/>
        </authorList>
    </citation>
    <scope>NUCLEOTIDE SEQUENCE [LARGE SCALE GENOMIC DNA]</scope>
    <source>
        <strain evidence="9 10">RCC1871</strain>
    </source>
</reference>
<dbReference type="InterPro" id="IPR045257">
    <property type="entry name" value="E2/Pdx1"/>
</dbReference>